<dbReference type="Proteomes" id="UP000798662">
    <property type="component" value="Chromosome 2"/>
</dbReference>
<accession>A0ACC3C2V5</accession>
<protein>
    <submittedName>
        <fullName evidence="1">Uncharacterized protein</fullName>
    </submittedName>
</protein>
<comment type="caution">
    <text evidence="1">The sequence shown here is derived from an EMBL/GenBank/DDBJ whole genome shotgun (WGS) entry which is preliminary data.</text>
</comment>
<keyword evidence="2" id="KW-1185">Reference proteome</keyword>
<reference evidence="1" key="1">
    <citation type="submission" date="2019-11" db="EMBL/GenBank/DDBJ databases">
        <title>Nori genome reveals adaptations in red seaweeds to the harsh intertidal environment.</title>
        <authorList>
            <person name="Wang D."/>
            <person name="Mao Y."/>
        </authorList>
    </citation>
    <scope>NUCLEOTIDE SEQUENCE</scope>
    <source>
        <tissue evidence="1">Gametophyte</tissue>
    </source>
</reference>
<evidence type="ECO:0000313" key="1">
    <source>
        <dbReference type="EMBL" id="KAK1864460.1"/>
    </source>
</evidence>
<name>A0ACC3C2V5_PYRYE</name>
<organism evidence="1 2">
    <name type="scientific">Pyropia yezoensis</name>
    <name type="common">Susabi-nori</name>
    <name type="synonym">Porphyra yezoensis</name>
    <dbReference type="NCBI Taxonomy" id="2788"/>
    <lineage>
        <taxon>Eukaryota</taxon>
        <taxon>Rhodophyta</taxon>
        <taxon>Bangiophyceae</taxon>
        <taxon>Bangiales</taxon>
        <taxon>Bangiaceae</taxon>
        <taxon>Pyropia</taxon>
    </lineage>
</organism>
<proteinExistence type="predicted"/>
<gene>
    <name evidence="1" type="ORF">I4F81_007005</name>
</gene>
<sequence length="1173" mass="121776">MAAAAVAVASVASRRGGTSSCRRCGRAAATRRRWRPGRAGRGGVSAASAAAAAAAVVAAATIAWLPTPVAAATVRLAALVPSGYRSSNLMTTLVSAMRLAQADVNRVTSILPDHSLELDLLPLADAPTPLQGLVTLCRNYLAPSAEGAPDADADADSGGGGAGGSGDGDSAAPAVATPAPPIHGIVGPFTSVVASGLAPIVSAGLYNVPTLSPTALLADTNAADLDAAAQAAATSVRRLLLLLPGGADAHARAMLATVRAMKHQREEVRFQDSRVAALLVNADAAMPERVGILYSTDEYGQGGLRALLSAIHDSQEGVAAAATQGSDRGTSDRSAAVEVVTALPINVNDPGATLTQFAALSPRVIIVWGLLLSGRASRLFQEAAKVGLVSDQHQWILSDSGSENDIWDVSLATPSPSPSGQVPGAGGGADAEGDAARDASGDRDRGNGDDSSGSLDSYDEDNDAGLLPDAAVSVERDTATAISAVGALAIRQASVTSNPTAQAFERRWRRLNATLYPGAGTDMLRSQELNEYLLFAYDSVVAMARALDTVISARNGIAPDGFSLSEHDAEDGQSGVALGAECVWGAPWKAGNEMAAALAALDFEGASGRITIGAADGIRPRYQGGFKVLNLQTRGGDAVWVPIANGSYTDEPPAEALDNRFAKVPDGSIDYYDHTSGTWLQSLPSAYQQFPGVSSGTRQYPYDRDSLRGRRDPLRVIVKPLSPFVQTDERRSGNERFFGIAVDVLQQIAQELSFSVEFFAAPDGMGTSEVLTSLVPGSRIPVQAFGGLGGVSARQGNATSSGNVATTPGATPATPLSDAGDGDIPRISQTQFDMAVGAVSITSARAANLSFTTPYWQSALQLMVRRSTTSSSMWRFLAPLDVTVWALVLLATLAYGLLMLVFEGSAQVGNLDFRGRSQLSSAGLSLWHAAMVGVGGRQFVAARTPEGRLITIAFVTGVMVIAMAYTAELGAFLSTETAASVVLDSVEDIRTGVLPLNRIAVLSGGATEEWVMREIEGGGIGGGGAFAEAPGGKPYLTCTTPEECEKLLFRLQADAWLSDGPLLTYRTGTTSCDMSVIPIKLSSEGFGFALPSTTHVSVLRELNTAIVQLSERSILAKLESTYFVEECLTEEGGGVVGTESIDSHTITELSGLFILLGVFMAGAVLIRCVRLYW</sequence>
<dbReference type="EMBL" id="CM020619">
    <property type="protein sequence ID" value="KAK1864460.1"/>
    <property type="molecule type" value="Genomic_DNA"/>
</dbReference>
<evidence type="ECO:0000313" key="2">
    <source>
        <dbReference type="Proteomes" id="UP000798662"/>
    </source>
</evidence>